<evidence type="ECO:0000256" key="5">
    <source>
        <dbReference type="ARBA" id="ARBA00022705"/>
    </source>
</evidence>
<accession>A0A382QDG2</accession>
<dbReference type="PANTHER" id="PTHR32182">
    <property type="entry name" value="DNA REPLICATION AND REPAIR PROTEIN RECF"/>
    <property type="match status" value="1"/>
</dbReference>
<dbReference type="Gene3D" id="3.40.50.300">
    <property type="entry name" value="P-loop containing nucleotide triphosphate hydrolases"/>
    <property type="match status" value="1"/>
</dbReference>
<comment type="subcellular location">
    <subcellularLocation>
        <location evidence="1">Cytoplasm</location>
    </subcellularLocation>
</comment>
<dbReference type="EMBL" id="UINC01113418">
    <property type="protein sequence ID" value="SVC83010.1"/>
    <property type="molecule type" value="Genomic_DNA"/>
</dbReference>
<evidence type="ECO:0000256" key="4">
    <source>
        <dbReference type="ARBA" id="ARBA00022490"/>
    </source>
</evidence>
<dbReference type="InterPro" id="IPR003395">
    <property type="entry name" value="RecF/RecN/SMC_N"/>
</dbReference>
<organism evidence="10">
    <name type="scientific">marine metagenome</name>
    <dbReference type="NCBI Taxonomy" id="408172"/>
    <lineage>
        <taxon>unclassified sequences</taxon>
        <taxon>metagenomes</taxon>
        <taxon>ecological metagenomes</taxon>
    </lineage>
</organism>
<keyword evidence="8" id="KW-0238">DNA-binding</keyword>
<dbReference type="NCBIfam" id="TIGR00611">
    <property type="entry name" value="recf"/>
    <property type="match status" value="1"/>
</dbReference>
<gene>
    <name evidence="10" type="ORF">METZ01_LOCUS335864</name>
</gene>
<dbReference type="PROSITE" id="PS00617">
    <property type="entry name" value="RECF_1"/>
    <property type="match status" value="1"/>
</dbReference>
<feature type="domain" description="RecF/RecN/SMC N-terminal" evidence="9">
    <location>
        <begin position="39"/>
        <end position="96"/>
    </location>
</feature>
<keyword evidence="4" id="KW-0963">Cytoplasm</keyword>
<feature type="non-terminal residue" evidence="10">
    <location>
        <position position="333"/>
    </location>
</feature>
<evidence type="ECO:0000256" key="6">
    <source>
        <dbReference type="ARBA" id="ARBA00022741"/>
    </source>
</evidence>
<dbReference type="GO" id="GO:0005524">
    <property type="term" value="F:ATP binding"/>
    <property type="evidence" value="ECO:0007669"/>
    <property type="project" value="UniProtKB-KW"/>
</dbReference>
<keyword evidence="6" id="KW-0547">Nucleotide-binding</keyword>
<dbReference type="InterPro" id="IPR018078">
    <property type="entry name" value="DNA-binding_RecF_CS"/>
</dbReference>
<sequence length="333" mass="36262">RTRTRCTSQCPCGLVERHNLLLAQEHAPRHGDVATPCSVGRLRLNNFRNYARLSLDLSASVVVLSGSNGTGKTNLMEAISFLSPGRGLRRARLREVQKADTVDDPNGGWAVAATISGPGGPVKISSYLGKTNKGKDCRLARHDGALAQPACLSQLVGVQWLTPQMDRLFLEGPSSRRRFLDRLVLGLDPNHSRRVGAYERNLRERAKLQRGGNCDPAWLSALEARMAADGVAVAAARKEALACLQQFLVEAPGRFPRPELAVEGRLESWLDVLPAVEVESRFAVMLADNRRRDCEARSTGEGPHRSDLVVIHAGKNRPAAQCSTGEQKALLIS</sequence>
<evidence type="ECO:0000256" key="3">
    <source>
        <dbReference type="ARBA" id="ARBA00020170"/>
    </source>
</evidence>
<dbReference type="GO" id="GO:0003697">
    <property type="term" value="F:single-stranded DNA binding"/>
    <property type="evidence" value="ECO:0007669"/>
    <property type="project" value="InterPro"/>
</dbReference>
<dbReference type="GO" id="GO:0005737">
    <property type="term" value="C:cytoplasm"/>
    <property type="evidence" value="ECO:0007669"/>
    <property type="project" value="UniProtKB-SubCell"/>
</dbReference>
<dbReference type="InterPro" id="IPR001238">
    <property type="entry name" value="DNA-binding_RecF"/>
</dbReference>
<evidence type="ECO:0000259" key="9">
    <source>
        <dbReference type="Pfam" id="PF02463"/>
    </source>
</evidence>
<keyword evidence="5" id="KW-0235">DNA replication</keyword>
<dbReference type="GO" id="GO:0000731">
    <property type="term" value="P:DNA synthesis involved in DNA repair"/>
    <property type="evidence" value="ECO:0007669"/>
    <property type="project" value="TreeGrafter"/>
</dbReference>
<evidence type="ECO:0000256" key="2">
    <source>
        <dbReference type="ARBA" id="ARBA00008016"/>
    </source>
</evidence>
<feature type="non-terminal residue" evidence="10">
    <location>
        <position position="1"/>
    </location>
</feature>
<dbReference type="InterPro" id="IPR027417">
    <property type="entry name" value="P-loop_NTPase"/>
</dbReference>
<dbReference type="Gene3D" id="1.20.1050.90">
    <property type="entry name" value="RecF/RecN/SMC, N-terminal domain"/>
    <property type="match status" value="1"/>
</dbReference>
<reference evidence="10" key="1">
    <citation type="submission" date="2018-05" db="EMBL/GenBank/DDBJ databases">
        <authorList>
            <person name="Lanie J.A."/>
            <person name="Ng W.-L."/>
            <person name="Kazmierczak K.M."/>
            <person name="Andrzejewski T.M."/>
            <person name="Davidsen T.M."/>
            <person name="Wayne K.J."/>
            <person name="Tettelin H."/>
            <person name="Glass J.I."/>
            <person name="Rusch D."/>
            <person name="Podicherti R."/>
            <person name="Tsui H.-C.T."/>
            <person name="Winkler M.E."/>
        </authorList>
    </citation>
    <scope>NUCLEOTIDE SEQUENCE</scope>
</reference>
<evidence type="ECO:0000256" key="7">
    <source>
        <dbReference type="ARBA" id="ARBA00022840"/>
    </source>
</evidence>
<dbReference type="InterPro" id="IPR042174">
    <property type="entry name" value="RecF_2"/>
</dbReference>
<dbReference type="GO" id="GO:0006260">
    <property type="term" value="P:DNA replication"/>
    <property type="evidence" value="ECO:0007669"/>
    <property type="project" value="UniProtKB-KW"/>
</dbReference>
<protein>
    <recommendedName>
        <fullName evidence="3">DNA replication and repair protein RecF</fullName>
    </recommendedName>
</protein>
<evidence type="ECO:0000256" key="8">
    <source>
        <dbReference type="ARBA" id="ARBA00023125"/>
    </source>
</evidence>
<dbReference type="GO" id="GO:0006302">
    <property type="term" value="P:double-strand break repair"/>
    <property type="evidence" value="ECO:0007669"/>
    <property type="project" value="TreeGrafter"/>
</dbReference>
<name>A0A382QDG2_9ZZZZ</name>
<dbReference type="SUPFAM" id="SSF52540">
    <property type="entry name" value="P-loop containing nucleoside triphosphate hydrolases"/>
    <property type="match status" value="1"/>
</dbReference>
<dbReference type="AlphaFoldDB" id="A0A382QDG2"/>
<comment type="similarity">
    <text evidence="2">Belongs to the RecF family.</text>
</comment>
<dbReference type="PANTHER" id="PTHR32182:SF0">
    <property type="entry name" value="DNA REPLICATION AND REPAIR PROTEIN RECF"/>
    <property type="match status" value="1"/>
</dbReference>
<dbReference type="HAMAP" id="MF_00365">
    <property type="entry name" value="RecF"/>
    <property type="match status" value="1"/>
</dbReference>
<evidence type="ECO:0000256" key="1">
    <source>
        <dbReference type="ARBA" id="ARBA00004496"/>
    </source>
</evidence>
<evidence type="ECO:0000313" key="10">
    <source>
        <dbReference type="EMBL" id="SVC83010.1"/>
    </source>
</evidence>
<dbReference type="Pfam" id="PF02463">
    <property type="entry name" value="SMC_N"/>
    <property type="match status" value="1"/>
</dbReference>
<keyword evidence="7" id="KW-0067">ATP-binding</keyword>
<proteinExistence type="inferred from homology"/>